<dbReference type="GO" id="GO:0006508">
    <property type="term" value="P:proteolysis"/>
    <property type="evidence" value="ECO:0007669"/>
    <property type="project" value="UniProtKB-KW"/>
</dbReference>
<dbReference type="InterPro" id="IPR054722">
    <property type="entry name" value="PolX-like_BBD"/>
</dbReference>
<dbReference type="AlphaFoldDB" id="A0A1U8KN57"/>
<dbReference type="PaxDb" id="3635-A0A1U8KN57"/>
<dbReference type="GO" id="GO:0003676">
    <property type="term" value="F:nucleic acid binding"/>
    <property type="evidence" value="ECO:0007669"/>
    <property type="project" value="InterPro"/>
</dbReference>
<organism evidence="3 4">
    <name type="scientific">Gossypium hirsutum</name>
    <name type="common">Upland cotton</name>
    <name type="synonym">Gossypium mexicanum</name>
    <dbReference type="NCBI Taxonomy" id="3635"/>
    <lineage>
        <taxon>Eukaryota</taxon>
        <taxon>Viridiplantae</taxon>
        <taxon>Streptophyta</taxon>
        <taxon>Embryophyta</taxon>
        <taxon>Tracheophyta</taxon>
        <taxon>Spermatophyta</taxon>
        <taxon>Magnoliopsida</taxon>
        <taxon>eudicotyledons</taxon>
        <taxon>Gunneridae</taxon>
        <taxon>Pentapetalae</taxon>
        <taxon>rosids</taxon>
        <taxon>malvids</taxon>
        <taxon>Malvales</taxon>
        <taxon>Malvaceae</taxon>
        <taxon>Malvoideae</taxon>
        <taxon>Gossypium</taxon>
    </lineage>
</organism>
<evidence type="ECO:0000256" key="1">
    <source>
        <dbReference type="ARBA" id="ARBA00022670"/>
    </source>
</evidence>
<evidence type="ECO:0000313" key="4">
    <source>
        <dbReference type="RefSeq" id="XP_016702154.1"/>
    </source>
</evidence>
<protein>
    <recommendedName>
        <fullName evidence="2">Integrase catalytic domain-containing protein</fullName>
    </recommendedName>
</protein>
<sequence>MASNERLFKNLDRRFTSKVRVGNGNLIEARGKRDAVISTHSGNKVISDVFYVLDIDQNLLSVGQLIVKGYSLVFKNNSCVVEDSFGQVLVTVPMTYRYFMLDVNQLEKKAYTSATDLASLWHKRLGHVSYKSLGLLDRLNLVEGISKLKSVMMFLKFDSLVSRQDCLFQSIRHGELEFQKLCEQAGIHHQLTTVYTPQQNGVCERKNRSVLDMARCLLFESKLPSKFWVEVVNTSVYLLNRLPTTAVKEKTPFEAWHDLKPVVSHLKVFGCICYTIIPTEKRTKLDKSFVPGIFVGYSSTNKGYRFGLAEGGPVDDNFDEAPMRGIRTIADIYQRCDVTIVEPSGFEEATRGKC</sequence>
<dbReference type="InterPro" id="IPR057670">
    <property type="entry name" value="SH3_retrovirus"/>
</dbReference>
<name>A0A1U8KN57_GOSHI</name>
<evidence type="ECO:0000313" key="3">
    <source>
        <dbReference type="Proteomes" id="UP000818029"/>
    </source>
</evidence>
<dbReference type="RefSeq" id="XP_016702154.1">
    <property type="nucleotide sequence ID" value="XM_016846665.1"/>
</dbReference>
<dbReference type="InterPro" id="IPR001584">
    <property type="entry name" value="Integrase_cat-core"/>
</dbReference>
<dbReference type="InterPro" id="IPR025724">
    <property type="entry name" value="GAG-pre-integrase_dom"/>
</dbReference>
<dbReference type="Proteomes" id="UP000818029">
    <property type="component" value="Chromosome A01"/>
</dbReference>
<dbReference type="GeneID" id="107917300"/>
<reference evidence="4" key="2">
    <citation type="submission" date="2025-08" db="UniProtKB">
        <authorList>
            <consortium name="RefSeq"/>
        </authorList>
    </citation>
    <scope>IDENTIFICATION</scope>
</reference>
<dbReference type="Pfam" id="PF25597">
    <property type="entry name" value="SH3_retrovirus"/>
    <property type="match status" value="1"/>
</dbReference>
<dbReference type="STRING" id="3635.A0A1U8KN57"/>
<dbReference type="SUPFAM" id="SSF53098">
    <property type="entry name" value="Ribonuclease H-like"/>
    <property type="match status" value="1"/>
</dbReference>
<dbReference type="InterPro" id="IPR012337">
    <property type="entry name" value="RNaseH-like_sf"/>
</dbReference>
<feature type="domain" description="Integrase catalytic" evidence="2">
    <location>
        <begin position="89"/>
        <end position="260"/>
    </location>
</feature>
<dbReference type="Gene3D" id="3.30.420.10">
    <property type="entry name" value="Ribonuclease H-like superfamily/Ribonuclease H"/>
    <property type="match status" value="1"/>
</dbReference>
<dbReference type="PROSITE" id="PS50994">
    <property type="entry name" value="INTEGRASE"/>
    <property type="match status" value="1"/>
</dbReference>
<dbReference type="InterPro" id="IPR039537">
    <property type="entry name" value="Retrotran_Ty1/copia-like"/>
</dbReference>
<evidence type="ECO:0000259" key="2">
    <source>
        <dbReference type="PROSITE" id="PS50994"/>
    </source>
</evidence>
<dbReference type="KEGG" id="ghi:107917300"/>
<dbReference type="Pfam" id="PF22936">
    <property type="entry name" value="Pol_BBD"/>
    <property type="match status" value="1"/>
</dbReference>
<dbReference type="Pfam" id="PF13976">
    <property type="entry name" value="gag_pre-integrs"/>
    <property type="match status" value="1"/>
</dbReference>
<proteinExistence type="predicted"/>
<dbReference type="PANTHER" id="PTHR42648">
    <property type="entry name" value="TRANSPOSASE, PUTATIVE-RELATED"/>
    <property type="match status" value="1"/>
</dbReference>
<accession>A0A1U8KN57</accession>
<dbReference type="GO" id="GO:0008233">
    <property type="term" value="F:peptidase activity"/>
    <property type="evidence" value="ECO:0007669"/>
    <property type="project" value="UniProtKB-KW"/>
</dbReference>
<keyword evidence="1" id="KW-0645">Protease</keyword>
<reference evidence="3" key="1">
    <citation type="journal article" date="2020" name="Nat. Genet.">
        <title>Genomic diversifications of five Gossypium allopolyploid species and their impact on cotton improvement.</title>
        <authorList>
            <person name="Chen Z.J."/>
            <person name="Sreedasyam A."/>
            <person name="Ando A."/>
            <person name="Song Q."/>
            <person name="De Santiago L.M."/>
            <person name="Hulse-Kemp A.M."/>
            <person name="Ding M."/>
            <person name="Ye W."/>
            <person name="Kirkbride R.C."/>
            <person name="Jenkins J."/>
            <person name="Plott C."/>
            <person name="Lovell J."/>
            <person name="Lin Y.M."/>
            <person name="Vaughn R."/>
            <person name="Liu B."/>
            <person name="Simpson S."/>
            <person name="Scheffler B.E."/>
            <person name="Wen L."/>
            <person name="Saski C.A."/>
            <person name="Grover C.E."/>
            <person name="Hu G."/>
            <person name="Conover J.L."/>
            <person name="Carlson J.W."/>
            <person name="Shu S."/>
            <person name="Boston L.B."/>
            <person name="Williams M."/>
            <person name="Peterson D.G."/>
            <person name="McGee K."/>
            <person name="Jones D.C."/>
            <person name="Wendel J.F."/>
            <person name="Stelly D.M."/>
            <person name="Grimwood J."/>
            <person name="Schmutz J."/>
        </authorList>
    </citation>
    <scope>NUCLEOTIDE SEQUENCE [LARGE SCALE GENOMIC DNA]</scope>
    <source>
        <strain evidence="3">cv. TM-1</strain>
    </source>
</reference>
<dbReference type="GO" id="GO:0015074">
    <property type="term" value="P:DNA integration"/>
    <property type="evidence" value="ECO:0007669"/>
    <property type="project" value="InterPro"/>
</dbReference>
<keyword evidence="3" id="KW-1185">Reference proteome</keyword>
<gene>
    <name evidence="4" type="primary">LOC107917300</name>
</gene>
<keyword evidence="1" id="KW-0378">Hydrolase</keyword>
<dbReference type="PANTHER" id="PTHR42648:SF18">
    <property type="entry name" value="RETROTRANSPOSON, UNCLASSIFIED-LIKE PROTEIN"/>
    <property type="match status" value="1"/>
</dbReference>
<dbReference type="InterPro" id="IPR036397">
    <property type="entry name" value="RNaseH_sf"/>
</dbReference>